<dbReference type="PANTHER" id="PTHR35395">
    <property type="entry name" value="DUF6536 DOMAIN-CONTAINING PROTEIN"/>
    <property type="match status" value="1"/>
</dbReference>
<feature type="region of interest" description="Disordered" evidence="1">
    <location>
        <begin position="867"/>
        <end position="888"/>
    </location>
</feature>
<feature type="transmembrane region" description="Helical" evidence="2">
    <location>
        <begin position="208"/>
        <end position="232"/>
    </location>
</feature>
<keyword evidence="2" id="KW-0812">Transmembrane</keyword>
<feature type="transmembrane region" description="Helical" evidence="2">
    <location>
        <begin position="747"/>
        <end position="766"/>
    </location>
</feature>
<dbReference type="InterPro" id="IPR046623">
    <property type="entry name" value="DUF6536"/>
</dbReference>
<keyword evidence="2" id="KW-0472">Membrane</keyword>
<gene>
    <name evidence="4" type="ORF">H2200_002060</name>
</gene>
<feature type="compositionally biased region" description="Basic and acidic residues" evidence="1">
    <location>
        <begin position="877"/>
        <end position="888"/>
    </location>
</feature>
<name>A0AA38XI92_9EURO</name>
<evidence type="ECO:0000256" key="1">
    <source>
        <dbReference type="SAM" id="MobiDB-lite"/>
    </source>
</evidence>
<accession>A0AA38XI92</accession>
<evidence type="ECO:0000313" key="5">
    <source>
        <dbReference type="Proteomes" id="UP001172673"/>
    </source>
</evidence>
<comment type="caution">
    <text evidence="4">The sequence shown here is derived from an EMBL/GenBank/DDBJ whole genome shotgun (WGS) entry which is preliminary data.</text>
</comment>
<dbReference type="Proteomes" id="UP001172673">
    <property type="component" value="Unassembled WGS sequence"/>
</dbReference>
<sequence>MLGQNRTREDWELQDIADASLETPSQAFFPDQLIPRDPAKWQRQKSFRDPTTSAGRQQLKKDFTRSGPVARVDTDPRSVQLSGLRSRWRLQGWRFGVFISLVAVTICLLAELVMLICAMTLNLPQGDKDGIGLLYVGNCAKVERINTLLAIPLNIIATVLVATSNYVMQCLSAPSRKEVDEAHAKGSFLNIGIPSVHNLLQKLSWNSFLWLTLVLTTVPIHLLLNSAFFGALQANNYGVAVAESTWGSRDYQSLGFGFFNSSEGESQVDNFASSIWDWEQLPQSRGDRIELLSRDDCFARYSTPLQSKASNVVVITKQQTGRYSILPPGPPRDSPLFEDGYVHPFKFFQLPEGVGLYFNPYSGNAEPILNQSHRWTSGITPQNTSRGLYLWSHDYIAGYGGNDEGAASLKSMFSSFDYHYWTVIKELQYDFNNSEILRAGQWGPTSWMCSTTDLLAGKTCTSGKKSKAPNPWLITPENFEVDHCLSQKTEEQCSLQYSFTILLIVIGCDVVKIIAMAITLFRVLEPRLATLGDAIASFLETPDPYTRGCCLMQQEQARQVCGRSPWRWRPFRSSAHHQYQHANRTFAEKLAPEAAVWKQKVTHWFSVPSKSRWAAFGILYVGLLAATITVLWIGVRDLRQMGINNPLNQGFGTLNPNAIFTYPVSFTTFGNNGTFSVAQTSQSKTLFANVITVNTPQLLFSTLYFMYNGMFTSMVTAAEWTRYASVRKALRVSKPRPGQRSTYWLQLPWRYSLPLLSISVFLHWLVSRSLFIVRIKVFGWDGTEQPERDISACGYSPLAILIVILILILSLVAMLGAGMQKLTPGIPMCGTNSVAIAAACHYSENGDPDISCQPLLWGVTELAQKDAPGHCSMSNEEVDKPIDGSRYT</sequence>
<evidence type="ECO:0000313" key="4">
    <source>
        <dbReference type="EMBL" id="KAJ9613924.1"/>
    </source>
</evidence>
<evidence type="ECO:0000256" key="2">
    <source>
        <dbReference type="SAM" id="Phobius"/>
    </source>
</evidence>
<feature type="transmembrane region" description="Helical" evidence="2">
    <location>
        <begin position="95"/>
        <end position="121"/>
    </location>
</feature>
<proteinExistence type="predicted"/>
<feature type="transmembrane region" description="Helical" evidence="2">
    <location>
        <begin position="798"/>
        <end position="818"/>
    </location>
</feature>
<dbReference type="EMBL" id="JAPDRK010000003">
    <property type="protein sequence ID" value="KAJ9613924.1"/>
    <property type="molecule type" value="Genomic_DNA"/>
</dbReference>
<feature type="transmembrane region" description="Helical" evidence="2">
    <location>
        <begin position="613"/>
        <end position="635"/>
    </location>
</feature>
<keyword evidence="2" id="KW-1133">Transmembrane helix</keyword>
<reference evidence="4" key="1">
    <citation type="submission" date="2022-10" db="EMBL/GenBank/DDBJ databases">
        <title>Culturing micro-colonial fungi from biological soil crusts in the Mojave desert and describing Neophaeococcomyces mojavensis, and introducing the new genera and species Taxawa tesnikishii.</title>
        <authorList>
            <person name="Kurbessoian T."/>
            <person name="Stajich J.E."/>
        </authorList>
    </citation>
    <scope>NUCLEOTIDE SEQUENCE</scope>
    <source>
        <strain evidence="4">TK_41</strain>
    </source>
</reference>
<feature type="domain" description="DUF6536" evidence="3">
    <location>
        <begin position="93"/>
        <end position="246"/>
    </location>
</feature>
<dbReference type="PANTHER" id="PTHR35395:SF1">
    <property type="entry name" value="DUF6536 DOMAIN-CONTAINING PROTEIN"/>
    <property type="match status" value="1"/>
</dbReference>
<dbReference type="Pfam" id="PF20163">
    <property type="entry name" value="DUF6536"/>
    <property type="match status" value="1"/>
</dbReference>
<feature type="transmembrane region" description="Helical" evidence="2">
    <location>
        <begin position="497"/>
        <end position="521"/>
    </location>
</feature>
<protein>
    <recommendedName>
        <fullName evidence="3">DUF6536 domain-containing protein</fullName>
    </recommendedName>
</protein>
<evidence type="ECO:0000259" key="3">
    <source>
        <dbReference type="Pfam" id="PF20163"/>
    </source>
</evidence>
<keyword evidence="5" id="KW-1185">Reference proteome</keyword>
<dbReference type="AlphaFoldDB" id="A0AA38XI92"/>
<organism evidence="4 5">
    <name type="scientific">Cladophialophora chaetospira</name>
    <dbReference type="NCBI Taxonomy" id="386627"/>
    <lineage>
        <taxon>Eukaryota</taxon>
        <taxon>Fungi</taxon>
        <taxon>Dikarya</taxon>
        <taxon>Ascomycota</taxon>
        <taxon>Pezizomycotina</taxon>
        <taxon>Eurotiomycetes</taxon>
        <taxon>Chaetothyriomycetidae</taxon>
        <taxon>Chaetothyriales</taxon>
        <taxon>Herpotrichiellaceae</taxon>
        <taxon>Cladophialophora</taxon>
    </lineage>
</organism>